<dbReference type="OrthoDB" id="280060at2"/>
<dbReference type="RefSeq" id="WP_047817484.1">
    <property type="nucleotide sequence ID" value="NZ_LECT01000055.1"/>
</dbReference>
<sequence length="138" mass="15292">MSRYTTMITVVAWLLTVPTGCGPTAPSVANGPPVVSWNHLQTENWRYELQDQKRIANYSFGSNGGVLWTEGTKRGGIHEEAALGGQWYIDDAGDLIITDENHSQSYRTLQLVSLTVTDATVLDADTGVTELYSRRYRP</sequence>
<dbReference type="AlphaFoldDB" id="A0A0J1E6Q3"/>
<gene>
    <name evidence="1" type="ORF">RISK_006708</name>
</gene>
<evidence type="ECO:0000313" key="2">
    <source>
        <dbReference type="Proteomes" id="UP000036367"/>
    </source>
</evidence>
<accession>A0A0J1E6Q3</accession>
<organism evidence="1 2">
    <name type="scientific">Rhodopirellula islandica</name>
    <dbReference type="NCBI Taxonomy" id="595434"/>
    <lineage>
        <taxon>Bacteria</taxon>
        <taxon>Pseudomonadati</taxon>
        <taxon>Planctomycetota</taxon>
        <taxon>Planctomycetia</taxon>
        <taxon>Pirellulales</taxon>
        <taxon>Pirellulaceae</taxon>
        <taxon>Rhodopirellula</taxon>
    </lineage>
</organism>
<dbReference type="Proteomes" id="UP000036367">
    <property type="component" value="Unassembled WGS sequence"/>
</dbReference>
<comment type="caution">
    <text evidence="1">The sequence shown here is derived from an EMBL/GenBank/DDBJ whole genome shotgun (WGS) entry which is preliminary data.</text>
</comment>
<dbReference type="EMBL" id="LECT01000055">
    <property type="protein sequence ID" value="KLU01139.1"/>
    <property type="molecule type" value="Genomic_DNA"/>
</dbReference>
<reference evidence="1" key="1">
    <citation type="submission" date="2015-05" db="EMBL/GenBank/DDBJ databases">
        <title>Permanent draft genome of Rhodopirellula islandicus K833.</title>
        <authorList>
            <person name="Kizina J."/>
            <person name="Richter M."/>
            <person name="Glockner F.O."/>
            <person name="Harder J."/>
        </authorList>
    </citation>
    <scope>NUCLEOTIDE SEQUENCE [LARGE SCALE GENOMIC DNA]</scope>
    <source>
        <strain evidence="1">K833</strain>
    </source>
</reference>
<evidence type="ECO:0008006" key="3">
    <source>
        <dbReference type="Google" id="ProtNLM"/>
    </source>
</evidence>
<evidence type="ECO:0000313" key="1">
    <source>
        <dbReference type="EMBL" id="KLU01139.1"/>
    </source>
</evidence>
<keyword evidence="2" id="KW-1185">Reference proteome</keyword>
<proteinExistence type="predicted"/>
<name>A0A0J1E6Q3_RHOIS</name>
<dbReference type="PATRIC" id="fig|595434.4.peg.6389"/>
<protein>
    <recommendedName>
        <fullName evidence="3">Lipocalin-like domain-containing protein</fullName>
    </recommendedName>
</protein>